<evidence type="ECO:0000313" key="2">
    <source>
        <dbReference type="Proteomes" id="UP000659698"/>
    </source>
</evidence>
<evidence type="ECO:0000313" key="1">
    <source>
        <dbReference type="EMBL" id="MBC3540432.1"/>
    </source>
</evidence>
<dbReference type="EMBL" id="JACOAF010000030">
    <property type="protein sequence ID" value="MBC3540432.1"/>
    <property type="molecule type" value="Genomic_DNA"/>
</dbReference>
<organism evidence="1 2">
    <name type="scientific">Rufibacter sediminis</name>
    <dbReference type="NCBI Taxonomy" id="2762756"/>
    <lineage>
        <taxon>Bacteria</taxon>
        <taxon>Pseudomonadati</taxon>
        <taxon>Bacteroidota</taxon>
        <taxon>Cytophagia</taxon>
        <taxon>Cytophagales</taxon>
        <taxon>Hymenobacteraceae</taxon>
        <taxon>Rufibacter</taxon>
    </lineage>
</organism>
<name>A0ABR6VTE5_9BACT</name>
<keyword evidence="2" id="KW-1185">Reference proteome</keyword>
<reference evidence="1 2" key="1">
    <citation type="journal article" date="2019" name="Int. J. Syst. Evol. Microbiol.">
        <title>Rufibacter sediminis sp. nov., isolated from freshwater lake sediment.</title>
        <authorList>
            <person name="Qu J.H."/>
            <person name="Zhang L.J."/>
            <person name="Fu Y.H."/>
            <person name="Li H.F."/>
        </authorList>
    </citation>
    <scope>NUCLEOTIDE SEQUENCE [LARGE SCALE GENOMIC DNA]</scope>
    <source>
        <strain evidence="1 2">H-1</strain>
    </source>
</reference>
<proteinExistence type="predicted"/>
<sequence>MGLFQRIFKRQTETPEKLVLIMVVKSAEMVLEERQLTKGAVFEVAIFSSLHVLRRVKHYCPEHYSEFERKYFRELFLFADEVGISKMIPGNKTEFLNNRLEFYGSEINKMKTITGYYPTKMGYNFYKKPLQAQSGDNYDHMELIALTIKIDELYGVLDEAANIGMQEMKKQYKK</sequence>
<protein>
    <submittedName>
        <fullName evidence="1">Uncharacterized protein</fullName>
    </submittedName>
</protein>
<accession>A0ABR6VTE5</accession>
<gene>
    <name evidence="1" type="ORF">H7U12_12135</name>
</gene>
<dbReference type="RefSeq" id="WP_186638169.1">
    <property type="nucleotide sequence ID" value="NZ_JACOAF010000030.1"/>
</dbReference>
<dbReference type="Proteomes" id="UP000659698">
    <property type="component" value="Unassembled WGS sequence"/>
</dbReference>
<comment type="caution">
    <text evidence="1">The sequence shown here is derived from an EMBL/GenBank/DDBJ whole genome shotgun (WGS) entry which is preliminary data.</text>
</comment>